<evidence type="ECO:0000313" key="3">
    <source>
        <dbReference type="Proteomes" id="UP000541444"/>
    </source>
</evidence>
<proteinExistence type="predicted"/>
<keyword evidence="3" id="KW-1185">Reference proteome</keyword>
<feature type="compositionally biased region" description="Basic and acidic residues" evidence="1">
    <location>
        <begin position="516"/>
        <end position="532"/>
    </location>
</feature>
<dbReference type="PANTHER" id="PTHR48449">
    <property type="entry name" value="DUF1985 DOMAIN-CONTAINING PROTEIN"/>
    <property type="match status" value="1"/>
</dbReference>
<evidence type="ECO:0008006" key="4">
    <source>
        <dbReference type="Google" id="ProtNLM"/>
    </source>
</evidence>
<gene>
    <name evidence="2" type="ORF">GIB67_013758</name>
</gene>
<feature type="region of interest" description="Disordered" evidence="1">
    <location>
        <begin position="482"/>
        <end position="538"/>
    </location>
</feature>
<protein>
    <recommendedName>
        <fullName evidence="4">DUF1985 domain-containing protein</fullName>
    </recommendedName>
</protein>
<dbReference type="PANTHER" id="PTHR48449:SF1">
    <property type="entry name" value="DUF1985 DOMAIN-CONTAINING PROTEIN"/>
    <property type="match status" value="1"/>
</dbReference>
<comment type="caution">
    <text evidence="2">The sequence shown here is derived from an EMBL/GenBank/DDBJ whole genome shotgun (WGS) entry which is preliminary data.</text>
</comment>
<feature type="region of interest" description="Disordered" evidence="1">
    <location>
        <begin position="307"/>
        <end position="340"/>
    </location>
</feature>
<dbReference type="Proteomes" id="UP000541444">
    <property type="component" value="Unassembled WGS sequence"/>
</dbReference>
<dbReference type="AlphaFoldDB" id="A0A7J7MNC3"/>
<accession>A0A7J7MNC3</accession>
<feature type="region of interest" description="Disordered" evidence="1">
    <location>
        <begin position="381"/>
        <end position="433"/>
    </location>
</feature>
<feature type="compositionally biased region" description="Acidic residues" evidence="1">
    <location>
        <begin position="410"/>
        <end position="433"/>
    </location>
</feature>
<feature type="compositionally biased region" description="Basic and acidic residues" evidence="1">
    <location>
        <begin position="482"/>
        <end position="507"/>
    </location>
</feature>
<dbReference type="EMBL" id="JACGCM010001346">
    <property type="protein sequence ID" value="KAF6156314.1"/>
    <property type="molecule type" value="Genomic_DNA"/>
</dbReference>
<sequence length="538" mass="61546">MKPIHVCLILGLRVSPIANEFLFVNPEHMTNFRMRRFPKKKNIYGLKEIDDALKQAKLERHQEDVLRLNLLKIILSCLLPNKGRNVWVKYVDLVCDLQQFNKFPWGEQVYNFFWRQIVEFAKYQSAADKKSNKALSLHGCIWVLMIWTFISIPSLKFLGIEESIHLFPKLQGWRMTSSKYRQIVTFKKFFANPDLLAKAMKPSETNMQQDLVQEAMRNQIEAPAIEPPAVGAPKIGSSSSATEIGAVVAKVCSQLEEHGKMLLKLDDHGKMLHNHGKMLEQISMSTVGDTPLLGQYQLFTPEKITKHMREGGNEKEDGKRKKAEPRTKKGKEEWQKEVKEADVPNKKKKVVNDLMVDDDVEVGREVNSNAISFEYGGDLLEWKKGDKKDNDDKKDVEENVKSEEKQPQVAEEEEVQEMEESNNGDEKVDDVEKDEVAKTEIVFFNQEKVVGKAYQASDDQTTVASVEEQTIEVVQTEVVISHQKEDAGEASQSKESKEEVEKNKEEVVEGNDDDDRNSHNKPDLEQVIKEMVVDQTNV</sequence>
<organism evidence="2 3">
    <name type="scientific">Kingdonia uniflora</name>
    <dbReference type="NCBI Taxonomy" id="39325"/>
    <lineage>
        <taxon>Eukaryota</taxon>
        <taxon>Viridiplantae</taxon>
        <taxon>Streptophyta</taxon>
        <taxon>Embryophyta</taxon>
        <taxon>Tracheophyta</taxon>
        <taxon>Spermatophyta</taxon>
        <taxon>Magnoliopsida</taxon>
        <taxon>Ranunculales</taxon>
        <taxon>Circaeasteraceae</taxon>
        <taxon>Kingdonia</taxon>
    </lineage>
</organism>
<evidence type="ECO:0000256" key="1">
    <source>
        <dbReference type="SAM" id="MobiDB-lite"/>
    </source>
</evidence>
<feature type="compositionally biased region" description="Basic and acidic residues" evidence="1">
    <location>
        <begin position="381"/>
        <end position="406"/>
    </location>
</feature>
<reference evidence="2 3" key="1">
    <citation type="journal article" date="2020" name="IScience">
        <title>Genome Sequencing of the Endangered Kingdonia uniflora (Circaeasteraceae, Ranunculales) Reveals Potential Mechanisms of Evolutionary Specialization.</title>
        <authorList>
            <person name="Sun Y."/>
            <person name="Deng T."/>
            <person name="Zhang A."/>
            <person name="Moore M.J."/>
            <person name="Landis J.B."/>
            <person name="Lin N."/>
            <person name="Zhang H."/>
            <person name="Zhang X."/>
            <person name="Huang J."/>
            <person name="Zhang X."/>
            <person name="Sun H."/>
            <person name="Wang H."/>
        </authorList>
    </citation>
    <scope>NUCLEOTIDE SEQUENCE [LARGE SCALE GENOMIC DNA]</scope>
    <source>
        <strain evidence="2">TB1705</strain>
        <tissue evidence="2">Leaf</tissue>
    </source>
</reference>
<name>A0A7J7MNC3_9MAGN</name>
<evidence type="ECO:0000313" key="2">
    <source>
        <dbReference type="EMBL" id="KAF6156314.1"/>
    </source>
</evidence>